<dbReference type="Proteomes" id="UP001519307">
    <property type="component" value="Unassembled WGS sequence"/>
</dbReference>
<feature type="transmembrane region" description="Helical" evidence="1">
    <location>
        <begin position="112"/>
        <end position="135"/>
    </location>
</feature>
<feature type="transmembrane region" description="Helical" evidence="1">
    <location>
        <begin position="72"/>
        <end position="92"/>
    </location>
</feature>
<organism evidence="2 3">
    <name type="scientific">Clostridium algifaecis</name>
    <dbReference type="NCBI Taxonomy" id="1472040"/>
    <lineage>
        <taxon>Bacteria</taxon>
        <taxon>Bacillati</taxon>
        <taxon>Bacillota</taxon>
        <taxon>Clostridia</taxon>
        <taxon>Eubacteriales</taxon>
        <taxon>Clostridiaceae</taxon>
        <taxon>Clostridium</taxon>
    </lineage>
</organism>
<evidence type="ECO:0000256" key="1">
    <source>
        <dbReference type="SAM" id="Phobius"/>
    </source>
</evidence>
<evidence type="ECO:0000313" key="3">
    <source>
        <dbReference type="Proteomes" id="UP001519307"/>
    </source>
</evidence>
<proteinExistence type="predicted"/>
<reference evidence="2 3" key="1">
    <citation type="submission" date="2021-03" db="EMBL/GenBank/DDBJ databases">
        <title>Genomic Encyclopedia of Type Strains, Phase IV (KMG-IV): sequencing the most valuable type-strain genomes for metagenomic binning, comparative biology and taxonomic classification.</title>
        <authorList>
            <person name="Goeker M."/>
        </authorList>
    </citation>
    <scope>NUCLEOTIDE SEQUENCE [LARGE SCALE GENOMIC DNA]</scope>
    <source>
        <strain evidence="2 3">DSM 28783</strain>
    </source>
</reference>
<dbReference type="Pfam" id="PF06541">
    <property type="entry name" value="ABC_trans_CmpB"/>
    <property type="match status" value="1"/>
</dbReference>
<dbReference type="InterPro" id="IPR010540">
    <property type="entry name" value="CmpB_TMEM229"/>
</dbReference>
<feature type="transmembrane region" description="Helical" evidence="1">
    <location>
        <begin position="142"/>
        <end position="167"/>
    </location>
</feature>
<name>A0ABS4KYG9_9CLOT</name>
<evidence type="ECO:0000313" key="2">
    <source>
        <dbReference type="EMBL" id="MBP2033924.1"/>
    </source>
</evidence>
<sequence>MKDIAILNLQMYNALFYFIIYAFLGWCLEVVYNTVNTGTFVNRGFLNGPVCPIYGFGMILIIFLLKSVENNLFLLFLGSVVLASMLEYITGYLLEKIFYHRWWDYSDKPFNISGYICLKFSLAWGVFCIFVIKIIHPTVSDIVKLVPILIGNIILAITIICFIIDIISTIDTVLKLNVRLEKIHKISAKIKQRSDFLGSNISRDTIKLKEKYEKESFEFKQKYNTHSIDIRRRYENDLIEIKNKYKKELSQLTGKYVILTAKRSIFQRRLIKAFPDIRSVRHFQALEILKKAAKKNK</sequence>
<keyword evidence="1" id="KW-1133">Transmembrane helix</keyword>
<comment type="caution">
    <text evidence="2">The sequence shown here is derived from an EMBL/GenBank/DDBJ whole genome shotgun (WGS) entry which is preliminary data.</text>
</comment>
<gene>
    <name evidence="2" type="ORF">J2Z42_002637</name>
</gene>
<feature type="transmembrane region" description="Helical" evidence="1">
    <location>
        <begin position="12"/>
        <end position="32"/>
    </location>
</feature>
<keyword evidence="3" id="KW-1185">Reference proteome</keyword>
<feature type="transmembrane region" description="Helical" evidence="1">
    <location>
        <begin position="44"/>
        <end position="65"/>
    </location>
</feature>
<protein>
    <submittedName>
        <fullName evidence="2">Membrane protein</fullName>
    </submittedName>
</protein>
<keyword evidence="1" id="KW-0472">Membrane</keyword>
<accession>A0ABS4KYG9</accession>
<keyword evidence="1" id="KW-0812">Transmembrane</keyword>
<dbReference type="EMBL" id="JAGGLM010000025">
    <property type="protein sequence ID" value="MBP2033924.1"/>
    <property type="molecule type" value="Genomic_DNA"/>
</dbReference>
<dbReference type="RefSeq" id="WP_209703164.1">
    <property type="nucleotide sequence ID" value="NZ_JAGGLM010000025.1"/>
</dbReference>